<evidence type="ECO:0000259" key="5">
    <source>
        <dbReference type="Pfam" id="PF00460"/>
    </source>
</evidence>
<dbReference type="STRING" id="1280954.HPO_14197"/>
<dbReference type="NCBIfam" id="NF009332">
    <property type="entry name" value="PRK12690.1"/>
    <property type="match status" value="1"/>
</dbReference>
<gene>
    <name evidence="8" type="primary">flgF</name>
    <name evidence="8" type="ORF">HPO_14197</name>
</gene>
<dbReference type="InterPro" id="IPR010930">
    <property type="entry name" value="Flg_bb/hook_C_dom"/>
</dbReference>
<dbReference type="GO" id="GO:0071978">
    <property type="term" value="P:bacterial-type flagellum-dependent swarming motility"/>
    <property type="evidence" value="ECO:0007669"/>
    <property type="project" value="TreeGrafter"/>
</dbReference>
<keyword evidence="8" id="KW-0282">Flagellum</keyword>
<feature type="domain" description="Flagellar basal body rod protein N-terminal" evidence="5">
    <location>
        <begin position="11"/>
        <end position="35"/>
    </location>
</feature>
<dbReference type="GO" id="GO:0030694">
    <property type="term" value="C:bacterial-type flagellum basal body, rod"/>
    <property type="evidence" value="ECO:0007669"/>
    <property type="project" value="UniProtKB-UniRule"/>
</dbReference>
<accession>A0A062VGH9</accession>
<dbReference type="AlphaFoldDB" id="A0A062VGH9"/>
<evidence type="ECO:0000256" key="2">
    <source>
        <dbReference type="ARBA" id="ARBA00009677"/>
    </source>
</evidence>
<evidence type="ECO:0000259" key="7">
    <source>
        <dbReference type="Pfam" id="PF22692"/>
    </source>
</evidence>
<dbReference type="EMBL" id="ARYM01000017">
    <property type="protein sequence ID" value="KCZ97651.1"/>
    <property type="molecule type" value="Genomic_DNA"/>
</dbReference>
<evidence type="ECO:0000313" key="9">
    <source>
        <dbReference type="Proteomes" id="UP000027100"/>
    </source>
</evidence>
<dbReference type="Pfam" id="PF22692">
    <property type="entry name" value="LlgE_F_G_D1"/>
    <property type="match status" value="1"/>
</dbReference>
<name>A0A062VGH9_9PROT</name>
<dbReference type="PANTHER" id="PTHR30435">
    <property type="entry name" value="FLAGELLAR PROTEIN"/>
    <property type="match status" value="1"/>
</dbReference>
<proteinExistence type="inferred from homology"/>
<sequence>MSSPVYTTLTRQQGLMQEMQAVANNLANSSTTGYKSDKAVFTEFLVSTGNSADQSLSMGALGGHTFVMEQGGLNFTGGRFDLAIQGEGFFRVDTPQGERLTRAGHFQLSSAGQLVDMHGNAVLSAGGNPITIPDDVLDVKFGEDGTISGNGQIIDQLGIMTADGELRRDSNTYFSADGGTVQAQDAKLVQGALEQSNVSPVLEVARMIEVQRAYEAGQALLEREDQRISQLITAVRER</sequence>
<feature type="domain" description="Flagellar basal-body/hook protein C-terminal" evidence="6">
    <location>
        <begin position="189"/>
        <end position="232"/>
    </location>
</feature>
<keyword evidence="8" id="KW-0969">Cilium</keyword>
<evidence type="ECO:0000256" key="4">
    <source>
        <dbReference type="RuleBase" id="RU362116"/>
    </source>
</evidence>
<dbReference type="Pfam" id="PF00460">
    <property type="entry name" value="Flg_bb_rod"/>
    <property type="match status" value="1"/>
</dbReference>
<dbReference type="NCBIfam" id="TIGR03506">
    <property type="entry name" value="FlgEFG_subfam"/>
    <property type="match status" value="1"/>
</dbReference>
<dbReference type="InterPro" id="IPR019776">
    <property type="entry name" value="Flagellar_basal_body_rod_CS"/>
</dbReference>
<evidence type="ECO:0000256" key="1">
    <source>
        <dbReference type="ARBA" id="ARBA00004117"/>
    </source>
</evidence>
<keyword evidence="9" id="KW-1185">Reference proteome</keyword>
<evidence type="ECO:0000259" key="6">
    <source>
        <dbReference type="Pfam" id="PF06429"/>
    </source>
</evidence>
<dbReference type="Proteomes" id="UP000027100">
    <property type="component" value="Unassembled WGS sequence"/>
</dbReference>
<dbReference type="RefSeq" id="WP_035600133.1">
    <property type="nucleotide sequence ID" value="NZ_ARYM01000017.1"/>
</dbReference>
<comment type="similarity">
    <text evidence="2 4">Belongs to the flagella basal body rod proteins family.</text>
</comment>
<reference evidence="8 9" key="1">
    <citation type="journal article" date="2014" name="Antonie Van Leeuwenhoek">
        <title>Hyphomonas beringensis sp. nov. and Hyphomonas chukchiensis sp. nov., isolated from surface seawater of the Bering Sea and Chukchi Sea.</title>
        <authorList>
            <person name="Li C."/>
            <person name="Lai Q."/>
            <person name="Li G."/>
            <person name="Dong C."/>
            <person name="Wang J."/>
            <person name="Liao Y."/>
            <person name="Shao Z."/>
        </authorList>
    </citation>
    <scope>NUCLEOTIDE SEQUENCE [LARGE SCALE GENOMIC DNA]</scope>
    <source>
        <strain evidence="8 9">PS728</strain>
    </source>
</reference>
<comment type="caution">
    <text evidence="8">The sequence shown here is derived from an EMBL/GenBank/DDBJ whole genome shotgun (WGS) entry which is preliminary data.</text>
</comment>
<feature type="domain" description="Flagellar hook protein FlgE/F/G-like D1" evidence="7">
    <location>
        <begin position="83"/>
        <end position="148"/>
    </location>
</feature>
<dbReference type="InterPro" id="IPR020013">
    <property type="entry name" value="Flagellar_FlgE/F/G"/>
</dbReference>
<dbReference type="InterPro" id="IPR053967">
    <property type="entry name" value="LlgE_F_G-like_D1"/>
</dbReference>
<comment type="subunit">
    <text evidence="4">The basal body constitutes a major portion of the flagellar organelle and consists of five rings (E,L,P,S, and M) mounted on a central rod. The rod consists of about 26 subunits of FlgG in the distal portion, and FlgB, FlgC and FlgF are thought to build up the proximal portion of the rod with about 6 subunits each.</text>
</comment>
<dbReference type="PANTHER" id="PTHR30435:SF19">
    <property type="entry name" value="FLAGELLAR BASAL-BODY ROD PROTEIN FLGG"/>
    <property type="match status" value="1"/>
</dbReference>
<dbReference type="Pfam" id="PF06429">
    <property type="entry name" value="Flg_bbr_C"/>
    <property type="match status" value="1"/>
</dbReference>
<dbReference type="NCBIfam" id="TIGR02490">
    <property type="entry name" value="flgF"/>
    <property type="match status" value="1"/>
</dbReference>
<dbReference type="PATRIC" id="fig|1280954.3.peg.2876"/>
<dbReference type="PROSITE" id="PS00588">
    <property type="entry name" value="FLAGELLA_BB_ROD"/>
    <property type="match status" value="1"/>
</dbReference>
<evidence type="ECO:0000313" key="8">
    <source>
        <dbReference type="EMBL" id="KCZ97651.1"/>
    </source>
</evidence>
<comment type="subcellular location">
    <subcellularLocation>
        <location evidence="1 4">Bacterial flagellum basal body</location>
    </subcellularLocation>
</comment>
<protein>
    <recommendedName>
        <fullName evidence="4">Flagellar basal-body rod protein FlgF</fullName>
    </recommendedName>
</protein>
<evidence type="ECO:0000256" key="3">
    <source>
        <dbReference type="ARBA" id="ARBA00023143"/>
    </source>
</evidence>
<keyword evidence="3 4" id="KW-0975">Bacterial flagellum</keyword>
<dbReference type="OrthoDB" id="9804559at2"/>
<keyword evidence="8" id="KW-0966">Cell projection</keyword>
<dbReference type="InterPro" id="IPR012836">
    <property type="entry name" value="FlgF"/>
</dbReference>
<organism evidence="8 9">
    <name type="scientific">Hyphomonas polymorpha PS728</name>
    <dbReference type="NCBI Taxonomy" id="1280954"/>
    <lineage>
        <taxon>Bacteria</taxon>
        <taxon>Pseudomonadati</taxon>
        <taxon>Pseudomonadota</taxon>
        <taxon>Alphaproteobacteria</taxon>
        <taxon>Hyphomonadales</taxon>
        <taxon>Hyphomonadaceae</taxon>
        <taxon>Hyphomonas</taxon>
    </lineage>
</organism>
<dbReference type="SUPFAM" id="SSF117143">
    <property type="entry name" value="Flagellar hook protein flgE"/>
    <property type="match status" value="1"/>
</dbReference>
<dbReference type="InterPro" id="IPR037925">
    <property type="entry name" value="FlgE/F/G-like"/>
</dbReference>
<dbReference type="eggNOG" id="COG4786">
    <property type="taxonomic scope" value="Bacteria"/>
</dbReference>
<dbReference type="InterPro" id="IPR001444">
    <property type="entry name" value="Flag_bb_rod_N"/>
</dbReference>